<keyword evidence="1" id="KW-1133">Transmembrane helix</keyword>
<feature type="transmembrane region" description="Helical" evidence="1">
    <location>
        <begin position="107"/>
        <end position="129"/>
    </location>
</feature>
<gene>
    <name evidence="2" type="ORF">OVN18_08060</name>
</gene>
<evidence type="ECO:0000313" key="2">
    <source>
        <dbReference type="EMBL" id="WAB80528.1"/>
    </source>
</evidence>
<keyword evidence="1" id="KW-0812">Transmembrane</keyword>
<accession>A0A9E8S7V0</accession>
<keyword evidence="1" id="KW-0472">Membrane</keyword>
<dbReference type="AlphaFoldDB" id="A0A9E8S7V0"/>
<evidence type="ECO:0000313" key="3">
    <source>
        <dbReference type="Proteomes" id="UP001164706"/>
    </source>
</evidence>
<evidence type="ECO:0008006" key="4">
    <source>
        <dbReference type="Google" id="ProtNLM"/>
    </source>
</evidence>
<keyword evidence="3" id="KW-1185">Reference proteome</keyword>
<sequence>MTEPLDAIALAAEVIAWLTLPIGVVLLAIGFGRRAWANRYRSAKAVITNVDDRDAKLRWFGEEGDVHETVSPLTGPIPAVGDARTVWIHPARPGSARLDTPVHDGRALLLLGWILTGVGVIGILVSNLMPFFQ</sequence>
<protein>
    <recommendedName>
        <fullName evidence="4">Sortase</fullName>
    </recommendedName>
</protein>
<reference evidence="2" key="1">
    <citation type="submission" date="2022-11" db="EMBL/GenBank/DDBJ databases">
        <title>Description of Microcella daejonensis nov. sp, isolated from riverside soil.</title>
        <authorList>
            <person name="Molina K.M."/>
            <person name="Kim S.B."/>
        </authorList>
    </citation>
    <scope>NUCLEOTIDE SEQUENCE</scope>
    <source>
        <strain evidence="2">MMS21-STM12</strain>
    </source>
</reference>
<dbReference type="EMBL" id="CP113089">
    <property type="protein sequence ID" value="WAB80528.1"/>
    <property type="molecule type" value="Genomic_DNA"/>
</dbReference>
<dbReference type="RefSeq" id="WP_267780197.1">
    <property type="nucleotide sequence ID" value="NZ_CP113089.1"/>
</dbReference>
<organism evidence="2 3">
    <name type="scientific">Microcella daejeonensis</name>
    <dbReference type="NCBI Taxonomy" id="2994971"/>
    <lineage>
        <taxon>Bacteria</taxon>
        <taxon>Bacillati</taxon>
        <taxon>Actinomycetota</taxon>
        <taxon>Actinomycetes</taxon>
        <taxon>Micrococcales</taxon>
        <taxon>Microbacteriaceae</taxon>
        <taxon>Microcella</taxon>
    </lineage>
</organism>
<evidence type="ECO:0000256" key="1">
    <source>
        <dbReference type="SAM" id="Phobius"/>
    </source>
</evidence>
<dbReference type="KEGG" id="mdb:OVN18_08060"/>
<name>A0A9E8S7V0_9MICO</name>
<proteinExistence type="predicted"/>
<feature type="transmembrane region" description="Helical" evidence="1">
    <location>
        <begin position="14"/>
        <end position="32"/>
    </location>
</feature>
<dbReference type="Proteomes" id="UP001164706">
    <property type="component" value="Chromosome"/>
</dbReference>